<keyword evidence="4 8" id="KW-0547">Nucleotide-binding</keyword>
<proteinExistence type="inferred from homology"/>
<dbReference type="InterPro" id="IPR006000">
    <property type="entry name" value="Xylulokinase"/>
</dbReference>
<dbReference type="GO" id="GO:0004856">
    <property type="term" value="F:D-xylulokinase activity"/>
    <property type="evidence" value="ECO:0007669"/>
    <property type="project" value="UniProtKB-UniRule"/>
</dbReference>
<feature type="binding site" evidence="8">
    <location>
        <begin position="78"/>
        <end position="79"/>
    </location>
    <ligand>
        <name>substrate</name>
    </ligand>
</feature>
<evidence type="ECO:0000259" key="11">
    <source>
        <dbReference type="Pfam" id="PF00370"/>
    </source>
</evidence>
<keyword evidence="14" id="KW-1185">Reference proteome</keyword>
<comment type="function">
    <text evidence="8">Catalyzes the phosphorylation of D-xylulose to D-xylulose 5-phosphate.</text>
</comment>
<feature type="domain" description="Carbohydrate kinase FGGY C-terminal" evidence="12">
    <location>
        <begin position="254"/>
        <end position="435"/>
    </location>
</feature>
<evidence type="ECO:0000256" key="3">
    <source>
        <dbReference type="ARBA" id="ARBA00022679"/>
    </source>
</evidence>
<keyword evidence="2 8" id="KW-0859">Xylose metabolism</keyword>
<evidence type="ECO:0000256" key="1">
    <source>
        <dbReference type="ARBA" id="ARBA00009156"/>
    </source>
</evidence>
<keyword evidence="7 8" id="KW-0119">Carbohydrate metabolism</keyword>
<dbReference type="HAMAP" id="MF_02220">
    <property type="entry name" value="XylB"/>
    <property type="match status" value="1"/>
</dbReference>
<evidence type="ECO:0000313" key="14">
    <source>
        <dbReference type="Proteomes" id="UP000652477"/>
    </source>
</evidence>
<comment type="caution">
    <text evidence="13">The sequence shown here is derived from an EMBL/GenBank/DDBJ whole genome shotgun (WGS) entry which is preliminary data.</text>
</comment>
<evidence type="ECO:0000256" key="2">
    <source>
        <dbReference type="ARBA" id="ARBA00022629"/>
    </source>
</evidence>
<evidence type="ECO:0000256" key="4">
    <source>
        <dbReference type="ARBA" id="ARBA00022741"/>
    </source>
</evidence>
<feature type="domain" description="Carbohydrate kinase FGGY N-terminal" evidence="11">
    <location>
        <begin position="3"/>
        <end position="244"/>
    </location>
</feature>
<dbReference type="Pfam" id="PF00370">
    <property type="entry name" value="FGGY_N"/>
    <property type="match status" value="1"/>
</dbReference>
<keyword evidence="5 8" id="KW-0418">Kinase</keyword>
<dbReference type="GO" id="GO:0042732">
    <property type="term" value="P:D-xylose metabolic process"/>
    <property type="evidence" value="ECO:0007669"/>
    <property type="project" value="UniProtKB-KW"/>
</dbReference>
<keyword evidence="6 8" id="KW-0067">ATP-binding</keyword>
<dbReference type="InterPro" id="IPR018483">
    <property type="entry name" value="Carb_kinase_FGGY_CS"/>
</dbReference>
<dbReference type="InterPro" id="IPR043129">
    <property type="entry name" value="ATPase_NBD"/>
</dbReference>
<evidence type="ECO:0000256" key="7">
    <source>
        <dbReference type="ARBA" id="ARBA00023277"/>
    </source>
</evidence>
<dbReference type="InterPro" id="IPR018485">
    <property type="entry name" value="FGGY_C"/>
</dbReference>
<dbReference type="PROSITE" id="PS00445">
    <property type="entry name" value="FGGY_KINASES_2"/>
    <property type="match status" value="1"/>
</dbReference>
<dbReference type="EMBL" id="JACOPF010000001">
    <property type="protein sequence ID" value="MBC5688534.1"/>
    <property type="molecule type" value="Genomic_DNA"/>
</dbReference>
<dbReference type="Gene3D" id="3.30.420.40">
    <property type="match status" value="2"/>
</dbReference>
<dbReference type="InterPro" id="IPR018484">
    <property type="entry name" value="FGGY_N"/>
</dbReference>
<evidence type="ECO:0000256" key="6">
    <source>
        <dbReference type="ARBA" id="ARBA00022840"/>
    </source>
</evidence>
<reference evidence="13" key="1">
    <citation type="submission" date="2020-08" db="EMBL/GenBank/DDBJ databases">
        <title>Genome public.</title>
        <authorList>
            <person name="Liu C."/>
            <person name="Sun Q."/>
        </authorList>
    </citation>
    <scope>NUCLEOTIDE SEQUENCE</scope>
    <source>
        <strain evidence="13">NSJ-55</strain>
    </source>
</reference>
<dbReference type="Proteomes" id="UP000652477">
    <property type="component" value="Unassembled WGS sequence"/>
</dbReference>
<dbReference type="InterPro" id="IPR050406">
    <property type="entry name" value="FGGY_Carb_Kinase"/>
</dbReference>
<dbReference type="CDD" id="cd07808">
    <property type="entry name" value="ASKHA_NBD_FGGY_EcXK-like"/>
    <property type="match status" value="1"/>
</dbReference>
<dbReference type="AlphaFoldDB" id="A0A923LHT1"/>
<feature type="active site" description="Proton acceptor" evidence="8">
    <location>
        <position position="237"/>
    </location>
</feature>
<dbReference type="InterPro" id="IPR000577">
    <property type="entry name" value="Carb_kinase_FGGY"/>
</dbReference>
<dbReference type="PROSITE" id="PS00933">
    <property type="entry name" value="FGGY_KINASES_1"/>
    <property type="match status" value="1"/>
</dbReference>
<evidence type="ECO:0000256" key="5">
    <source>
        <dbReference type="ARBA" id="ARBA00022777"/>
    </source>
</evidence>
<protein>
    <recommendedName>
        <fullName evidence="8 10">Xylulose kinase</fullName>
        <shortName evidence="8 10">Xylulokinase</shortName>
        <ecNumber evidence="8 10">2.7.1.17</ecNumber>
    </recommendedName>
</protein>
<dbReference type="EC" id="2.7.1.17" evidence="8 10"/>
<dbReference type="PANTHER" id="PTHR43095">
    <property type="entry name" value="SUGAR KINASE"/>
    <property type="match status" value="1"/>
</dbReference>
<dbReference type="PANTHER" id="PTHR43095:SF5">
    <property type="entry name" value="XYLULOSE KINASE"/>
    <property type="match status" value="1"/>
</dbReference>
<dbReference type="SUPFAM" id="SSF53067">
    <property type="entry name" value="Actin-like ATPase domain"/>
    <property type="match status" value="2"/>
</dbReference>
<dbReference type="GO" id="GO:0005998">
    <property type="term" value="P:xylulose catabolic process"/>
    <property type="evidence" value="ECO:0007669"/>
    <property type="project" value="UniProtKB-UniRule"/>
</dbReference>
<evidence type="ECO:0000259" key="12">
    <source>
        <dbReference type="Pfam" id="PF02782"/>
    </source>
</evidence>
<gene>
    <name evidence="8 10 13" type="primary">xylB</name>
    <name evidence="13" type="ORF">H8S37_06260</name>
</gene>
<evidence type="ECO:0000313" key="13">
    <source>
        <dbReference type="EMBL" id="MBC5688534.1"/>
    </source>
</evidence>
<accession>A0A923LHT1</accession>
<evidence type="ECO:0000256" key="10">
    <source>
        <dbReference type="RuleBase" id="RU364073"/>
    </source>
</evidence>
<feature type="site" description="Important for activity" evidence="8">
    <location>
        <position position="7"/>
    </location>
</feature>
<dbReference type="Pfam" id="PF02782">
    <property type="entry name" value="FGGY_C"/>
    <property type="match status" value="1"/>
</dbReference>
<keyword evidence="3 8" id="KW-0808">Transferase</keyword>
<dbReference type="GO" id="GO:0005524">
    <property type="term" value="F:ATP binding"/>
    <property type="evidence" value="ECO:0007669"/>
    <property type="project" value="UniProtKB-UniRule"/>
</dbReference>
<dbReference type="PIRSF" id="PIRSF000538">
    <property type="entry name" value="GlpK"/>
    <property type="match status" value="1"/>
</dbReference>
<comment type="similarity">
    <text evidence="1 8 9">Belongs to the FGGY kinase family.</text>
</comment>
<dbReference type="RefSeq" id="WP_186875141.1">
    <property type="nucleotide sequence ID" value="NZ_JACOPF010000001.1"/>
</dbReference>
<evidence type="ECO:0000256" key="9">
    <source>
        <dbReference type="RuleBase" id="RU003733"/>
    </source>
</evidence>
<dbReference type="NCBIfam" id="TIGR01312">
    <property type="entry name" value="XylB"/>
    <property type="match status" value="1"/>
</dbReference>
<comment type="catalytic activity">
    <reaction evidence="8 10">
        <text>D-xylulose + ATP = D-xylulose 5-phosphate + ADP + H(+)</text>
        <dbReference type="Rhea" id="RHEA:10964"/>
        <dbReference type="ChEBI" id="CHEBI:15378"/>
        <dbReference type="ChEBI" id="CHEBI:17140"/>
        <dbReference type="ChEBI" id="CHEBI:30616"/>
        <dbReference type="ChEBI" id="CHEBI:57737"/>
        <dbReference type="ChEBI" id="CHEBI:456216"/>
        <dbReference type="EC" id="2.7.1.17"/>
    </reaction>
</comment>
<organism evidence="13 14">
    <name type="scientific">Mediterraneibacter hominis</name>
    <dbReference type="NCBI Taxonomy" id="2763054"/>
    <lineage>
        <taxon>Bacteria</taxon>
        <taxon>Bacillati</taxon>
        <taxon>Bacillota</taxon>
        <taxon>Clostridia</taxon>
        <taxon>Lachnospirales</taxon>
        <taxon>Lachnospiraceae</taxon>
        <taxon>Mediterraneibacter</taxon>
    </lineage>
</organism>
<name>A0A923LHT1_9FIRM</name>
<sequence>MLFIGMDLGTSAGKLLLMNENGEVYKTVSKQYAVSFPQRGWAEQNPEIWFQNIIEGLKELTANQEKDKIAGIGLSGQMHGLVLLDKEGKVIRPAILWNDGRAEEETDYLNREIGKERVAQYTGNIAFTGFTASKIRWLKKHEPENFSKICKIMLPKDYITFRLTGVFCTDFSDASGTLLFDVKNKRWSKEMMRICGISETMLPKPVESWEIVGELTKEICRELEISGTIKVVAGAGDNAAAAIGTGTVGNNRCNISLGTGGTIFISSDTFRMDEGYVLHSFAHADGKYHLMGCMLSAASCNKWWMESVLETENYGKEQKGIRHLGENKVMYLPYLMGERCPHNDPNARAAFVGMDMNTSRKEMTLAVMEGVAFGLRDSLEAARMTGVMPKRASICGGGAKSFLWRRIMANVMGMELDSMEQEEGPAYGAAILAATGCGSYANIKEAAEKLTKVKCTVVPETKLVDRYESQYIRFKELYPALKQFFDRKKWQGA</sequence>
<evidence type="ECO:0000256" key="8">
    <source>
        <dbReference type="HAMAP-Rule" id="MF_02220"/>
    </source>
</evidence>